<reference evidence="1 2" key="1">
    <citation type="journal article" date="2009" name="Nature">
        <title>Evolution of pathogenicity and sexual reproduction in eight Candida genomes.</title>
        <authorList>
            <person name="Butler G."/>
            <person name="Rasmussen M.D."/>
            <person name="Lin M.F."/>
            <person name="Santos M.A."/>
            <person name="Sakthikumar S."/>
            <person name="Munro C.A."/>
            <person name="Rheinbay E."/>
            <person name="Grabherr M."/>
            <person name="Forche A."/>
            <person name="Reedy J.L."/>
            <person name="Agrafioti I."/>
            <person name="Arnaud M.B."/>
            <person name="Bates S."/>
            <person name="Brown A.J."/>
            <person name="Brunke S."/>
            <person name="Costanzo M.C."/>
            <person name="Fitzpatrick D.A."/>
            <person name="de Groot P.W."/>
            <person name="Harris D."/>
            <person name="Hoyer L.L."/>
            <person name="Hube B."/>
            <person name="Klis F.M."/>
            <person name="Kodira C."/>
            <person name="Lennard N."/>
            <person name="Logue M.E."/>
            <person name="Martin R."/>
            <person name="Neiman A.M."/>
            <person name="Nikolaou E."/>
            <person name="Quail M.A."/>
            <person name="Quinn J."/>
            <person name="Santos M.C."/>
            <person name="Schmitzberger F.F."/>
            <person name="Sherlock G."/>
            <person name="Shah P."/>
            <person name="Silverstein K.A."/>
            <person name="Skrzypek M.S."/>
            <person name="Soll D."/>
            <person name="Staggs R."/>
            <person name="Stansfield I."/>
            <person name="Stumpf M.P."/>
            <person name="Sudbery P.E."/>
            <person name="Srikantha T."/>
            <person name="Zeng Q."/>
            <person name="Berman J."/>
            <person name="Berriman M."/>
            <person name="Heitman J."/>
            <person name="Gow N.A."/>
            <person name="Lorenz M.C."/>
            <person name="Birren B.W."/>
            <person name="Kellis M."/>
            <person name="Cuomo C.A."/>
        </authorList>
    </citation>
    <scope>NUCLEOTIDE SEQUENCE [LARGE SCALE GENOMIC DNA]</scope>
    <source>
        <strain evidence="2">ATCC MYA-3404 / T1</strain>
    </source>
</reference>
<keyword evidence="2" id="KW-1185">Reference proteome</keyword>
<dbReference type="KEGG" id="ctp:CTRG_03770"/>
<dbReference type="GeneID" id="8301396"/>
<gene>
    <name evidence="1" type="ORF">CTRG_03770</name>
</gene>
<dbReference type="Proteomes" id="UP000002037">
    <property type="component" value="Unassembled WGS sequence"/>
</dbReference>
<name>C5MDL8_CANTT</name>
<evidence type="ECO:0000313" key="1">
    <source>
        <dbReference type="EMBL" id="EER32099.1"/>
    </source>
</evidence>
<proteinExistence type="predicted"/>
<dbReference type="AlphaFoldDB" id="C5MDL8"/>
<protein>
    <submittedName>
        <fullName evidence="1">Uncharacterized protein</fullName>
    </submittedName>
</protein>
<sequence>MRISAFYCLLKVSKIAKNKNKKETKRNRKGKDNCITKLCNEQQAVCAEMKCKICPWTKKRMELLYQDKPMKLQERKKGLVRHYNCVHGLMNSELISLANPFVYVYISFCFEIQITDTILL</sequence>
<organism evidence="1 2">
    <name type="scientific">Candida tropicalis (strain ATCC MYA-3404 / T1)</name>
    <name type="common">Yeast</name>
    <dbReference type="NCBI Taxonomy" id="294747"/>
    <lineage>
        <taxon>Eukaryota</taxon>
        <taxon>Fungi</taxon>
        <taxon>Dikarya</taxon>
        <taxon>Ascomycota</taxon>
        <taxon>Saccharomycotina</taxon>
        <taxon>Pichiomycetes</taxon>
        <taxon>Debaryomycetaceae</taxon>
        <taxon>Candida/Lodderomyces clade</taxon>
        <taxon>Candida</taxon>
    </lineage>
</organism>
<dbReference type="RefSeq" id="XP_002549473.1">
    <property type="nucleotide sequence ID" value="XM_002549427.1"/>
</dbReference>
<accession>C5MDL8</accession>
<dbReference type="EMBL" id="GG692399">
    <property type="protein sequence ID" value="EER32099.1"/>
    <property type="molecule type" value="Genomic_DNA"/>
</dbReference>
<dbReference type="HOGENOM" id="CLU_2049402_0_0_1"/>
<dbReference type="VEuPathDB" id="FungiDB:CTRG_03770"/>
<evidence type="ECO:0000313" key="2">
    <source>
        <dbReference type="Proteomes" id="UP000002037"/>
    </source>
</evidence>